<reference evidence="4" key="1">
    <citation type="submission" date="2015-09" db="EMBL/GenBank/DDBJ databases">
        <authorList>
            <person name="Wibberg D."/>
        </authorList>
    </citation>
    <scope>NUCLEOTIDE SEQUENCE [LARGE SCALE GENOMIC DNA]</scope>
    <source>
        <strain evidence="4">SD1D</strain>
    </source>
</reference>
<evidence type="ECO:0008006" key="5">
    <source>
        <dbReference type="Google" id="ProtNLM"/>
    </source>
</evidence>
<dbReference type="InterPro" id="IPR046207">
    <property type="entry name" value="DUF6240"/>
</dbReference>
<keyword evidence="1" id="KW-0175">Coiled coil</keyword>
<gene>
    <name evidence="3" type="ORF">SD1D_0037</name>
</gene>
<organism evidence="3 4">
    <name type="scientific">Herbinix luporum</name>
    <dbReference type="NCBI Taxonomy" id="1679721"/>
    <lineage>
        <taxon>Bacteria</taxon>
        <taxon>Bacillati</taxon>
        <taxon>Bacillota</taxon>
        <taxon>Clostridia</taxon>
        <taxon>Lachnospirales</taxon>
        <taxon>Lachnospiraceae</taxon>
        <taxon>Herbinix</taxon>
    </lineage>
</organism>
<protein>
    <recommendedName>
        <fullName evidence="5">Flagellar hook-length control protein FliK</fullName>
    </recommendedName>
</protein>
<name>A0A0K8J2B5_9FIRM</name>
<keyword evidence="4" id="KW-1185">Reference proteome</keyword>
<evidence type="ECO:0000313" key="3">
    <source>
        <dbReference type="EMBL" id="CUH91600.1"/>
    </source>
</evidence>
<accession>A0A0K8J2B5</accession>
<dbReference type="KEGG" id="hsd:SD1D_0037"/>
<dbReference type="Pfam" id="PF19753">
    <property type="entry name" value="DUF6240"/>
    <property type="match status" value="2"/>
</dbReference>
<proteinExistence type="predicted"/>
<feature type="coiled-coil region" evidence="1">
    <location>
        <begin position="831"/>
        <end position="865"/>
    </location>
</feature>
<dbReference type="RefSeq" id="WP_058257057.1">
    <property type="nucleotide sequence ID" value="NZ_DUPS01000020.1"/>
</dbReference>
<evidence type="ECO:0000256" key="1">
    <source>
        <dbReference type="SAM" id="Coils"/>
    </source>
</evidence>
<feature type="compositionally biased region" description="Polar residues" evidence="2">
    <location>
        <begin position="33"/>
        <end position="48"/>
    </location>
</feature>
<dbReference type="AlphaFoldDB" id="A0A0K8J2B5"/>
<dbReference type="Proteomes" id="UP000196053">
    <property type="component" value="Chromosome I"/>
</dbReference>
<sequence length="1028" mass="118544">MKNIVTNTDIDLIMEILRQARPIKAAVQKEESNNTLSSKEIEYNNSPRSYLKGPDTDGGLMLSRKNRKIYLQKKDEYFQEIKKHINDILNRLTEQDYKKLLDEGFQVEDLTVESLAGAIKMIKDFNNINKEKKEEASPKNKDKKISDDELNEKMKAYNIPVSDEAKDRIKEALNLSESIQNIEKKDILYLIGKNLPPTIENIYKARYSSKNNEANNKLSDADWDELIPKVSDFLNKVGIQLSNDTLDKARWLVENNLSLSKENINYITGLEKLARNYDKGMILERIFKGMGKGILPGDVPLLDENIEDKDVNRLLEDIHSINDEDIINSVKDRQEINIKNLVNSKEAEELDVEQEYEKMPADQKVKFITAKKQLEEIRLKMTAEAALRLEKKGFSIDTKPLEEVVEKLRQEEESYYKELLEQAEIKADEEKINLLRNTTESLKELKIIPAHVLGATLYDIEKHTISGLIGTGRSILIDLEKAKESYEALFTQPRTDYGDSIQKAFDNMESLMEEMGIEDTSYNKRAIRILGYNRMEITKEAIEEVKAYDLQVNYLIKNMNPALAVKIIKDGLNPMDLPIEELNYRLDKIREEESFSSIEKYSTYLYKLEKESKISEAERKAYIGIYRLLYQIEKSDGAALGAVIKSEREVTLNNLLTALRTMKKGKMDYNVDDNFGGLKELSFEKETISDQLGAVFSEQASQRNIHRSIIKQLLEEMNPGKLQRLHINNTDEEVQAQQNLWDTLGNMPIEKLLDQIKAMETNPGDDQAYFYEKLNQLRKIYENCDQAIHFLNNFKIPCTTGNLIMAEQILNNSMDVYKKLLHRNLKKKSQLTDKLIDKKTINEAYEQLEQEAKDIIEEKAKADDIDSFKLNELRNMGLQMQFIKTLGKREFYQLPLEMSGKLTNINLTIIRGKSDAGKVTVTLSSDKLGNIKAEARLKENTLSGYFACDHKDSISILKTKEDLLNSLLKEENLEIKQLNFYLQQAAKDIYGYQNTWESEGSSNPETERILYRVAKALIYMIKTAEEEL</sequence>
<dbReference type="OrthoDB" id="9759262at2"/>
<feature type="region of interest" description="Disordered" evidence="2">
    <location>
        <begin position="27"/>
        <end position="57"/>
    </location>
</feature>
<evidence type="ECO:0000256" key="2">
    <source>
        <dbReference type="SAM" id="MobiDB-lite"/>
    </source>
</evidence>
<dbReference type="EMBL" id="LN879430">
    <property type="protein sequence ID" value="CUH91600.1"/>
    <property type="molecule type" value="Genomic_DNA"/>
</dbReference>
<evidence type="ECO:0000313" key="4">
    <source>
        <dbReference type="Proteomes" id="UP000196053"/>
    </source>
</evidence>